<dbReference type="EC" id="2.7.8.-" evidence="2"/>
<keyword evidence="2" id="KW-0808">Transferase</keyword>
<keyword evidence="1" id="KW-0812">Transmembrane</keyword>
<dbReference type="Gene3D" id="3.40.720.10">
    <property type="entry name" value="Alkaline Phosphatase, subunit A"/>
    <property type="match status" value="1"/>
</dbReference>
<protein>
    <submittedName>
        <fullName evidence="2">Cellulose biosynthesis protein BcsG</fullName>
        <ecNumber evidence="2">2.7.8.-</ecNumber>
    </submittedName>
</protein>
<dbReference type="InterPro" id="IPR017744">
    <property type="entry name" value="BcsG"/>
</dbReference>
<dbReference type="NCBIfam" id="TIGR03368">
    <property type="entry name" value="cellulose_yhjU"/>
    <property type="match status" value="1"/>
</dbReference>
<feature type="transmembrane region" description="Helical" evidence="1">
    <location>
        <begin position="63"/>
        <end position="80"/>
    </location>
</feature>
<dbReference type="EMBL" id="JBAWKS010000001">
    <property type="protein sequence ID" value="MEI4549035.1"/>
    <property type="molecule type" value="Genomic_DNA"/>
</dbReference>
<evidence type="ECO:0000313" key="3">
    <source>
        <dbReference type="Proteomes" id="UP001382455"/>
    </source>
</evidence>
<dbReference type="Proteomes" id="UP001382455">
    <property type="component" value="Unassembled WGS sequence"/>
</dbReference>
<feature type="transmembrane region" description="Helical" evidence="1">
    <location>
        <begin position="133"/>
        <end position="151"/>
    </location>
</feature>
<accession>A0ABU8EPY8</accession>
<keyword evidence="1" id="KW-0472">Membrane</keyword>
<dbReference type="GO" id="GO:0016740">
    <property type="term" value="F:transferase activity"/>
    <property type="evidence" value="ECO:0007669"/>
    <property type="project" value="UniProtKB-KW"/>
</dbReference>
<sequence length="536" mass="59874">MSIAHPDKDPLRYDALGLWNLYFLVKLGLFFSDVIDLHVLENIAFIAFLLLPFKHSLLIKAKHIIGAFVALFLLHYDSYLPPLSRLLESGDLLSDFSLPYLIELLSRFLSWQFVAMALVLVIVYIYLVNWVRFTTVSIAGILYIGALQFFASQESMQPAPTYVQNSAQATQQNVQSTSLNPEQAMSTFYQQQARLKTEFPASNQGGDFDIVLLNVCSLGWDDLERVNLSKHPLFNQFDLLFDNFSSATSYSGPAGIRLLKASCGQTSHQGLYSDANKQCYLFENLKSLGFDNDFAMNHNGNFDNFLGMVESQGRVDAKLQSLQGVKIAQRSFDGTPIFDDGQVLNKWLKSRLTSNKPRAALYYNTISLHDGNVIEGRSKFGSSLKSYGTRTEILFKQFNQFFTRLEQSGRNYMVVMVPEHGASLAGDKMQIAGMRDIPSPAILDIPVGVKFIGPNAKANSAQKVISEPSSYLAISELIARATRQNIFSGTLDLGMLAADLPKTPMVGENSGTRMQMFNGKPYIQLDDGEWMVYPGY</sequence>
<proteinExistence type="predicted"/>
<reference evidence="2 3" key="1">
    <citation type="submission" date="2023-12" db="EMBL/GenBank/DDBJ databases">
        <title>Friends and Foes: Symbiotic and Algicidal bacterial influence on Karenia brevis blooms.</title>
        <authorList>
            <person name="Fei C."/>
            <person name="Mohamed A.R."/>
            <person name="Booker A."/>
            <person name="Arshad M."/>
            <person name="Klass S."/>
            <person name="Ahn S."/>
            <person name="Gilbert P.M."/>
            <person name="Heil C.A."/>
            <person name="Martinez J.M."/>
            <person name="Amin S.A."/>
        </authorList>
    </citation>
    <scope>NUCLEOTIDE SEQUENCE [LARGE SCALE GENOMIC DNA]</scope>
    <source>
        <strain evidence="2 3">CE15</strain>
    </source>
</reference>
<evidence type="ECO:0000256" key="1">
    <source>
        <dbReference type="SAM" id="Phobius"/>
    </source>
</evidence>
<dbReference type="RefSeq" id="WP_336434741.1">
    <property type="nucleotide sequence ID" value="NZ_JBAWKS010000001.1"/>
</dbReference>
<organism evidence="2 3">
    <name type="scientific">Pseudoalteromonas spongiae</name>
    <dbReference type="NCBI Taxonomy" id="298657"/>
    <lineage>
        <taxon>Bacteria</taxon>
        <taxon>Pseudomonadati</taxon>
        <taxon>Pseudomonadota</taxon>
        <taxon>Gammaproteobacteria</taxon>
        <taxon>Alteromonadales</taxon>
        <taxon>Pseudoalteromonadaceae</taxon>
        <taxon>Pseudoalteromonas</taxon>
    </lineage>
</organism>
<keyword evidence="1" id="KW-1133">Transmembrane helix</keyword>
<dbReference type="InterPro" id="IPR017850">
    <property type="entry name" value="Alkaline_phosphatase_core_sf"/>
</dbReference>
<dbReference type="Pfam" id="PF11658">
    <property type="entry name" value="CBP_BcsG"/>
    <property type="match status" value="1"/>
</dbReference>
<name>A0ABU8EPY8_9GAMM</name>
<gene>
    <name evidence="2" type="primary">bcsG</name>
    <name evidence="2" type="ORF">WAE96_04805</name>
</gene>
<comment type="caution">
    <text evidence="2">The sequence shown here is derived from an EMBL/GenBank/DDBJ whole genome shotgun (WGS) entry which is preliminary data.</text>
</comment>
<evidence type="ECO:0000313" key="2">
    <source>
        <dbReference type="EMBL" id="MEI4549035.1"/>
    </source>
</evidence>
<keyword evidence="3" id="KW-1185">Reference proteome</keyword>
<feature type="transmembrane region" description="Helical" evidence="1">
    <location>
        <begin position="27"/>
        <end position="51"/>
    </location>
</feature>
<feature type="transmembrane region" description="Helical" evidence="1">
    <location>
        <begin position="100"/>
        <end position="126"/>
    </location>
</feature>